<sequence>MRHQRKWLGWVGVATPTRVVVAYPGESRELNVVVKGPKSHVVEVVVKGLPERVAIAIISPDKSVAPFTSTITVKVSPGAPPGSYPFELAVHDATGEELLGESP</sequence>
<evidence type="ECO:0000313" key="1">
    <source>
        <dbReference type="EMBL" id="HHQ51166.1"/>
    </source>
</evidence>
<name>A0A7J3Z8T3_9CREN</name>
<proteinExistence type="predicted"/>
<evidence type="ECO:0008006" key="2">
    <source>
        <dbReference type="Google" id="ProtNLM"/>
    </source>
</evidence>
<dbReference type="AlphaFoldDB" id="A0A7J3Z8T3"/>
<organism evidence="1">
    <name type="scientific">Ignisphaera aggregans</name>
    <dbReference type="NCBI Taxonomy" id="334771"/>
    <lineage>
        <taxon>Archaea</taxon>
        <taxon>Thermoproteota</taxon>
        <taxon>Thermoprotei</taxon>
        <taxon>Desulfurococcales</taxon>
        <taxon>Desulfurococcaceae</taxon>
        <taxon>Ignisphaera</taxon>
    </lineage>
</organism>
<gene>
    <name evidence="1" type="ORF">ENM66_07460</name>
</gene>
<accession>A0A7J3Z8T3</accession>
<reference evidence="1" key="1">
    <citation type="journal article" date="2020" name="mSystems">
        <title>Genome- and Community-Level Interaction Insights into Carbon Utilization and Element Cycling Functions of Hydrothermarchaeota in Hydrothermal Sediment.</title>
        <authorList>
            <person name="Zhou Z."/>
            <person name="Liu Y."/>
            <person name="Xu W."/>
            <person name="Pan J."/>
            <person name="Luo Z.H."/>
            <person name="Li M."/>
        </authorList>
    </citation>
    <scope>NUCLEOTIDE SEQUENCE [LARGE SCALE GENOMIC DNA]</scope>
    <source>
        <strain evidence="1">SpSt-1105</strain>
    </source>
</reference>
<comment type="caution">
    <text evidence="1">The sequence shown here is derived from an EMBL/GenBank/DDBJ whole genome shotgun (WGS) entry which is preliminary data.</text>
</comment>
<protein>
    <recommendedName>
        <fullName evidence="2">Alpha-galactosidase NEW3 domain-containing protein</fullName>
    </recommendedName>
</protein>
<dbReference type="EMBL" id="DRYQ01000108">
    <property type="protein sequence ID" value="HHQ51166.1"/>
    <property type="molecule type" value="Genomic_DNA"/>
</dbReference>